<dbReference type="PANTHER" id="PTHR44137:SF32">
    <property type="entry name" value="DNAJ HEAT SHOCK AMINO-TERMINAL DOMAIN PROTEIN"/>
    <property type="match status" value="1"/>
</dbReference>
<keyword evidence="1" id="KW-0175">Coiled coil</keyword>
<reference evidence="3 4" key="1">
    <citation type="journal article" date="2018" name="Nat. Genet.">
        <title>The Rosa genome provides new insights in the design of modern roses.</title>
        <authorList>
            <person name="Bendahmane M."/>
        </authorList>
    </citation>
    <scope>NUCLEOTIDE SEQUENCE [LARGE SCALE GENOMIC DNA]</scope>
    <source>
        <strain evidence="4">cv. Old Blush</strain>
    </source>
</reference>
<dbReference type="Proteomes" id="UP000238479">
    <property type="component" value="Chromosome 6"/>
</dbReference>
<evidence type="ECO:0000259" key="2">
    <source>
        <dbReference type="Pfam" id="PF23551"/>
    </source>
</evidence>
<keyword evidence="4" id="KW-1185">Reference proteome</keyword>
<evidence type="ECO:0000313" key="4">
    <source>
        <dbReference type="Proteomes" id="UP000238479"/>
    </source>
</evidence>
<gene>
    <name evidence="3" type="ORF">RchiOBHm_Chr6g0284061</name>
</gene>
<feature type="coiled-coil region" evidence="1">
    <location>
        <begin position="79"/>
        <end position="173"/>
    </location>
</feature>
<dbReference type="STRING" id="74649.A0A2P6PU90"/>
<dbReference type="EMBL" id="PDCK01000044">
    <property type="protein sequence ID" value="PRQ25474.1"/>
    <property type="molecule type" value="Genomic_DNA"/>
</dbReference>
<organism evidence="3 4">
    <name type="scientific">Rosa chinensis</name>
    <name type="common">China rose</name>
    <dbReference type="NCBI Taxonomy" id="74649"/>
    <lineage>
        <taxon>Eukaryota</taxon>
        <taxon>Viridiplantae</taxon>
        <taxon>Streptophyta</taxon>
        <taxon>Embryophyta</taxon>
        <taxon>Tracheophyta</taxon>
        <taxon>Spermatophyta</taxon>
        <taxon>Magnoliopsida</taxon>
        <taxon>eudicotyledons</taxon>
        <taxon>Gunneridae</taxon>
        <taxon>Pentapetalae</taxon>
        <taxon>rosids</taxon>
        <taxon>fabids</taxon>
        <taxon>Rosales</taxon>
        <taxon>Rosaceae</taxon>
        <taxon>Rosoideae</taxon>
        <taxon>Rosoideae incertae sedis</taxon>
        <taxon>Rosa</taxon>
    </lineage>
</organism>
<dbReference type="PANTHER" id="PTHR44137">
    <property type="entry name" value="BNAC03G44070D PROTEIN"/>
    <property type="match status" value="1"/>
</dbReference>
<evidence type="ECO:0000256" key="1">
    <source>
        <dbReference type="SAM" id="Coils"/>
    </source>
</evidence>
<dbReference type="AlphaFoldDB" id="A0A2P6PU90"/>
<feature type="domain" description="Zinc beta-ribbon" evidence="2">
    <location>
        <begin position="198"/>
        <end position="232"/>
    </location>
</feature>
<proteinExistence type="predicted"/>
<dbReference type="Pfam" id="PF23551">
    <property type="entry name" value="Zn_ribbon_20"/>
    <property type="match status" value="1"/>
</dbReference>
<sequence length="267" mass="30897">MYYFQQFIATKYSLENTSMSRDPATAERVLLDLLGTVDASIMQAYTDNDIRQNLAHHALASSLHLAMWLRKTGDVSRQRDEAIARVAELEERVRRFEKLFVKQEAENEILSLEVYEYCNMKEEYESKIKSLSNEVNQQKHVTVVLESKFKDMEAMHQEKATRLEKALKQLNDANMLLAEVSEGLGVAREPGARDPRHFWTVCIHCKVQYQYIRIYQNRRLRCPKCRNAFLAIETVSSPKSYPWSSPSWVKTEEDGQAAVKVEAQDAP</sequence>
<accession>A0A2P6PU90</accession>
<evidence type="ECO:0000313" key="3">
    <source>
        <dbReference type="EMBL" id="PRQ25474.1"/>
    </source>
</evidence>
<protein>
    <recommendedName>
        <fullName evidence="2">Zinc beta-ribbon domain-containing protein</fullName>
    </recommendedName>
</protein>
<dbReference type="Gramene" id="PRQ25474">
    <property type="protein sequence ID" value="PRQ25474"/>
    <property type="gene ID" value="RchiOBHm_Chr6g0284061"/>
</dbReference>
<name>A0A2P6PU90_ROSCH</name>
<comment type="caution">
    <text evidence="3">The sequence shown here is derived from an EMBL/GenBank/DDBJ whole genome shotgun (WGS) entry which is preliminary data.</text>
</comment>
<dbReference type="InterPro" id="IPR056988">
    <property type="entry name" value="Zn_ribbon_pln"/>
</dbReference>